<feature type="chain" id="PRO_5046568772" evidence="1">
    <location>
        <begin position="24"/>
        <end position="98"/>
    </location>
</feature>
<keyword evidence="3" id="KW-1185">Reference proteome</keyword>
<reference evidence="2 3" key="1">
    <citation type="journal article" date="2023" name="Int. J. Syst. Evol. Microbiol.">
        <title>Methylocystis iwaonis sp. nov., a type II methane-oxidizing bacterium from surface soil of a rice paddy field in Japan, and emended description of the genus Methylocystis (ex Whittenbury et al. 1970) Bowman et al. 1993.</title>
        <authorList>
            <person name="Kaise H."/>
            <person name="Sawadogo J.B."/>
            <person name="Alam M.S."/>
            <person name="Ueno C."/>
            <person name="Dianou D."/>
            <person name="Shinjo R."/>
            <person name="Asakawa S."/>
        </authorList>
    </citation>
    <scope>NUCLEOTIDE SEQUENCE [LARGE SCALE GENOMIC DNA]</scope>
    <source>
        <strain evidence="2 3">SS37A-Re</strain>
    </source>
</reference>
<dbReference type="PROSITE" id="PS51257">
    <property type="entry name" value="PROKAR_LIPOPROTEIN"/>
    <property type="match status" value="1"/>
</dbReference>
<feature type="signal peptide" evidence="1">
    <location>
        <begin position="1"/>
        <end position="23"/>
    </location>
</feature>
<dbReference type="EMBL" id="AP027144">
    <property type="protein sequence ID" value="BDV36476.1"/>
    <property type="molecule type" value="Genomic_DNA"/>
</dbReference>
<sequence>MNVKNVMLAVAFSGACLITSASALPIFSVPGVTTATQVRDDDAGDIAGRVIRGLGGSNRHRDGDYDGRRYRDRDYYGRRDRDRDYYGRRDRGYDRPRY</sequence>
<evidence type="ECO:0000256" key="1">
    <source>
        <dbReference type="SAM" id="SignalP"/>
    </source>
</evidence>
<name>A0ABM8EF71_9HYPH</name>
<protein>
    <submittedName>
        <fullName evidence="2">Uncharacterized protein</fullName>
    </submittedName>
</protein>
<keyword evidence="1" id="KW-0732">Signal</keyword>
<evidence type="ECO:0000313" key="3">
    <source>
        <dbReference type="Proteomes" id="UP001317629"/>
    </source>
</evidence>
<evidence type="ECO:0000313" key="2">
    <source>
        <dbReference type="EMBL" id="BDV36476.1"/>
    </source>
</evidence>
<dbReference type="Proteomes" id="UP001317629">
    <property type="component" value="Plasmid pSS37A-Re-2"/>
</dbReference>
<keyword evidence="2" id="KW-0614">Plasmid</keyword>
<dbReference type="RefSeq" id="WP_281932583.1">
    <property type="nucleotide sequence ID" value="NZ_AP027144.1"/>
</dbReference>
<proteinExistence type="predicted"/>
<accession>A0ABM8EF71</accession>
<organism evidence="2 3">
    <name type="scientific">Methylocystis iwaonis</name>
    <dbReference type="NCBI Taxonomy" id="2885079"/>
    <lineage>
        <taxon>Bacteria</taxon>
        <taxon>Pseudomonadati</taxon>
        <taxon>Pseudomonadota</taxon>
        <taxon>Alphaproteobacteria</taxon>
        <taxon>Hyphomicrobiales</taxon>
        <taxon>Methylocystaceae</taxon>
        <taxon>Methylocystis</taxon>
    </lineage>
</organism>
<geneLocation type="plasmid" evidence="2 3">
    <name>pSS37A-Re-2</name>
</geneLocation>
<gene>
    <name evidence="2" type="ORF">SS37A_40060</name>
</gene>